<proteinExistence type="predicted"/>
<name>A0A411MJ88_9PSED</name>
<dbReference type="KEGG" id="ptk:EXN22_14565"/>
<dbReference type="InterPro" id="IPR029077">
    <property type="entry name" value="Imm45"/>
</dbReference>
<dbReference type="OrthoDB" id="1149257at2"/>
<evidence type="ECO:0000313" key="3">
    <source>
        <dbReference type="Proteomes" id="UP000291130"/>
    </source>
</evidence>
<accession>A0A411MJ88</accession>
<feature type="domain" description="Immunity protein 45" evidence="1">
    <location>
        <begin position="7"/>
        <end position="96"/>
    </location>
</feature>
<dbReference type="Proteomes" id="UP000291130">
    <property type="component" value="Chromosome"/>
</dbReference>
<keyword evidence="3" id="KW-1185">Reference proteome</keyword>
<dbReference type="Pfam" id="PF15572">
    <property type="entry name" value="Imm45"/>
    <property type="match status" value="1"/>
</dbReference>
<gene>
    <name evidence="2" type="ORF">EXN22_14565</name>
</gene>
<sequence>MTTLLECSNEVFSRGTVFRVRGSYPYEEVVDFMVFETLDEDRRFGLMVTTGYKAGLPLVWLPGESNAECLGLSREWVLANWGKWIYPDCEISQVLVIEGYKPGSHVG</sequence>
<evidence type="ECO:0000259" key="1">
    <source>
        <dbReference type="Pfam" id="PF15572"/>
    </source>
</evidence>
<dbReference type="AlphaFoldDB" id="A0A411MJ88"/>
<dbReference type="EMBL" id="CP035952">
    <property type="protein sequence ID" value="QBF26853.1"/>
    <property type="molecule type" value="Genomic_DNA"/>
</dbReference>
<organism evidence="2 3">
    <name type="scientific">Pseudomonas tructae</name>
    <dbReference type="NCBI Taxonomy" id="2518644"/>
    <lineage>
        <taxon>Bacteria</taxon>
        <taxon>Pseudomonadati</taxon>
        <taxon>Pseudomonadota</taxon>
        <taxon>Gammaproteobacteria</taxon>
        <taxon>Pseudomonadales</taxon>
        <taxon>Pseudomonadaceae</taxon>
        <taxon>Pseudomonas</taxon>
    </lineage>
</organism>
<reference evidence="2 3" key="1">
    <citation type="submission" date="2019-02" db="EMBL/GenBank/DDBJ databases">
        <title>Complete genome sequence of Pseudomonas sp. SNU WT1 isolated from rainbow trout.</title>
        <authorList>
            <person name="Oh W.T."/>
            <person name="Park S.C."/>
        </authorList>
    </citation>
    <scope>NUCLEOTIDE SEQUENCE [LARGE SCALE GENOMIC DNA]</scope>
    <source>
        <strain evidence="2 3">SNU WT1</strain>
    </source>
</reference>
<evidence type="ECO:0000313" key="2">
    <source>
        <dbReference type="EMBL" id="QBF26853.1"/>
    </source>
</evidence>
<protein>
    <recommendedName>
        <fullName evidence="1">Immunity protein 45 domain-containing protein</fullName>
    </recommendedName>
</protein>
<dbReference type="RefSeq" id="WP_130264718.1">
    <property type="nucleotide sequence ID" value="NZ_CP035952.1"/>
</dbReference>